<dbReference type="KEGG" id="svl:Strvi_4504"/>
<sequence length="151" mass="17372">MGNRQQQNARKKKARAQHAARRFLFPSDDEPLPEVRIEDEASASVNEMCLKYWGLTKLGERTYKVADLGSSAQVSRTVKETCSSIVLALLCPQCDSPVTAWTRSDLATWRNWHVETFRRQQRVAEFPCEQCYEAAARTRRRIEQGQARRAL</sequence>
<organism evidence="1 2">
    <name type="scientific">Streptomyces violaceusniger (strain Tu 4113)</name>
    <dbReference type="NCBI Taxonomy" id="653045"/>
    <lineage>
        <taxon>Bacteria</taxon>
        <taxon>Bacillati</taxon>
        <taxon>Actinomycetota</taxon>
        <taxon>Actinomycetes</taxon>
        <taxon>Kitasatosporales</taxon>
        <taxon>Streptomycetaceae</taxon>
        <taxon>Streptomyces</taxon>
        <taxon>Streptomyces violaceusniger group</taxon>
    </lineage>
</organism>
<protein>
    <submittedName>
        <fullName evidence="1">Uncharacterized protein</fullName>
    </submittedName>
</protein>
<dbReference type="EMBL" id="CP002994">
    <property type="protein sequence ID" value="AEM84119.1"/>
    <property type="molecule type" value="Genomic_DNA"/>
</dbReference>
<dbReference type="HOGENOM" id="CLU_1730453_0_0_11"/>
<keyword evidence="2" id="KW-1185">Reference proteome</keyword>
<dbReference type="RefSeq" id="WP_014057617.1">
    <property type="nucleotide sequence ID" value="NC_015957.1"/>
</dbReference>
<reference evidence="1" key="1">
    <citation type="submission" date="2011-08" db="EMBL/GenBank/DDBJ databases">
        <title>Complete sequence of chromosome of Streptomyces violaceusniger Tu 4113.</title>
        <authorList>
            <consortium name="US DOE Joint Genome Institute"/>
            <person name="Lucas S."/>
            <person name="Han J."/>
            <person name="Lapidus A."/>
            <person name="Cheng J.-F."/>
            <person name="Goodwin L."/>
            <person name="Pitluck S."/>
            <person name="Peters L."/>
            <person name="Ivanova N."/>
            <person name="Daligault H."/>
            <person name="Detter J.C."/>
            <person name="Han C."/>
            <person name="Tapia R."/>
            <person name="Land M."/>
            <person name="Hauser L."/>
            <person name="Kyrpides N."/>
            <person name="Ivanova N."/>
            <person name="Pagani I."/>
            <person name="Hagen A."/>
            <person name="Katz L."/>
            <person name="Fiedler H.-P."/>
            <person name="Keasling J."/>
            <person name="Fortman J."/>
            <person name="Woyke T."/>
        </authorList>
    </citation>
    <scope>NUCLEOTIDE SEQUENCE [LARGE SCALE GENOMIC DNA]</scope>
    <source>
        <strain evidence="1">Tu 4113</strain>
    </source>
</reference>
<dbReference type="AlphaFoldDB" id="G2NU85"/>
<evidence type="ECO:0000313" key="2">
    <source>
        <dbReference type="Proteomes" id="UP000008703"/>
    </source>
</evidence>
<accession>G2NU85</accession>
<dbReference type="Proteomes" id="UP000008703">
    <property type="component" value="Chromosome"/>
</dbReference>
<proteinExistence type="predicted"/>
<name>G2NU85_STRV4</name>
<evidence type="ECO:0000313" key="1">
    <source>
        <dbReference type="EMBL" id="AEM84119.1"/>
    </source>
</evidence>
<gene>
    <name evidence="1" type="ORF">Strvi_4504</name>
</gene>